<evidence type="ECO:0000259" key="2">
    <source>
        <dbReference type="Pfam" id="PF12804"/>
    </source>
</evidence>
<dbReference type="InterPro" id="IPR036412">
    <property type="entry name" value="HAD-like_sf"/>
</dbReference>
<dbReference type="GO" id="GO:0016791">
    <property type="term" value="F:phosphatase activity"/>
    <property type="evidence" value="ECO:0007669"/>
    <property type="project" value="TreeGrafter"/>
</dbReference>
<dbReference type="NCBIfam" id="TIGR01460">
    <property type="entry name" value="HAD-SF-IIA"/>
    <property type="match status" value="1"/>
</dbReference>
<dbReference type="GO" id="GO:0016779">
    <property type="term" value="F:nucleotidyltransferase activity"/>
    <property type="evidence" value="ECO:0007669"/>
    <property type="project" value="UniProtKB-ARBA"/>
</dbReference>
<dbReference type="CDD" id="cd02523">
    <property type="entry name" value="PC_cytidylyltransferase"/>
    <property type="match status" value="1"/>
</dbReference>
<dbReference type="RefSeq" id="WP_179169194.1">
    <property type="nucleotide sequence ID" value="NZ_CP058529.1"/>
</dbReference>
<gene>
    <name evidence="3" type="ORF">HUG10_08665</name>
</gene>
<sequence>MKAVILAAGVGSRLRPITLDRPKCCVTVDSVPILERQLRGYAEAGVDEVHVVAGYLADQVRTLGRAVASDLPGVTVTVHENETYANTDNMYSLSIVREQVGGEPFLLSNGDVACDEAIFSELTSRSDGSAIACNASVYEEEAMKVTVDDDRLVDHIAKDVPRSEAHATSLDVYRFSASCSARLFEAIRRRVEVEGAYDHWTELAIDDVVSRDGHDVEPVDVGDVPWVEVDDLADLLAADRSFASMAPLATKDAVFFDLDGTVYVDDEPVEGVADLVADLRAAGTEVFFLSNNSSKWKTNYAETLTGMGIPADEDEVILSTDAVLDYLDDEGVTSSYVVGTEAMRAAVERADVDPEADDPEVVVVGFDTELTYEKTRRATLAIRDGASFLLAHPDLVCPTGEGLVPDCGSIGALVETAAGREPDRVFGKPNPEMVRTAMATSGLDPDDVAVVGDRIGTDIALAEALGCESVCVLTGDADRASVETASIRPTLVVENVGELRRPGLLVEHDGTQSVPSEASGASGASQ</sequence>
<dbReference type="InterPro" id="IPR029044">
    <property type="entry name" value="Nucleotide-diphossugar_trans"/>
</dbReference>
<dbReference type="Proteomes" id="UP000509750">
    <property type="component" value="Chromosome"/>
</dbReference>
<dbReference type="Pfam" id="PF13344">
    <property type="entry name" value="Hydrolase_6"/>
    <property type="match status" value="1"/>
</dbReference>
<dbReference type="Gene3D" id="3.40.50.1000">
    <property type="entry name" value="HAD superfamily/HAD-like"/>
    <property type="match status" value="2"/>
</dbReference>
<dbReference type="Pfam" id="PF12804">
    <property type="entry name" value="NTP_transf_3"/>
    <property type="match status" value="1"/>
</dbReference>
<dbReference type="KEGG" id="halg:HUG10_08665"/>
<feature type="region of interest" description="Disordered" evidence="1">
    <location>
        <begin position="504"/>
        <end position="526"/>
    </location>
</feature>
<proteinExistence type="predicted"/>
<dbReference type="InterPro" id="IPR023214">
    <property type="entry name" value="HAD_sf"/>
</dbReference>
<protein>
    <submittedName>
        <fullName evidence="3">HAD-IIA family hydrolase</fullName>
    </submittedName>
</protein>
<name>A0A7D5K7L7_9EURY</name>
<keyword evidence="4" id="KW-1185">Reference proteome</keyword>
<dbReference type="PANTHER" id="PTHR19288">
    <property type="entry name" value="4-NITROPHENYLPHOSPHATASE-RELATED"/>
    <property type="match status" value="1"/>
</dbReference>
<dbReference type="InterPro" id="IPR025877">
    <property type="entry name" value="MobA-like_NTP_Trfase"/>
</dbReference>
<dbReference type="InterPro" id="IPR006357">
    <property type="entry name" value="HAD-SF_hydro_IIA"/>
</dbReference>
<dbReference type="GO" id="GO:0005737">
    <property type="term" value="C:cytoplasm"/>
    <property type="evidence" value="ECO:0007669"/>
    <property type="project" value="TreeGrafter"/>
</dbReference>
<accession>A0A7D5K7L7</accession>
<reference evidence="3 4" key="1">
    <citation type="submission" date="2020-07" db="EMBL/GenBank/DDBJ databases">
        <title>Gai3-2, isolated from salt lake.</title>
        <authorList>
            <person name="Cui H."/>
            <person name="Shi X."/>
        </authorList>
    </citation>
    <scope>NUCLEOTIDE SEQUENCE [LARGE SCALE GENOMIC DNA]</scope>
    <source>
        <strain evidence="3 4">Gai3-2</strain>
    </source>
</reference>
<dbReference type="EMBL" id="CP058529">
    <property type="protein sequence ID" value="QLG27619.1"/>
    <property type="molecule type" value="Genomic_DNA"/>
</dbReference>
<feature type="domain" description="MobA-like NTP transferase" evidence="2">
    <location>
        <begin position="3"/>
        <end position="156"/>
    </location>
</feature>
<dbReference type="AlphaFoldDB" id="A0A7D5K7L7"/>
<dbReference type="SUPFAM" id="SSF53448">
    <property type="entry name" value="Nucleotide-diphospho-sugar transferases"/>
    <property type="match status" value="1"/>
</dbReference>
<dbReference type="PANTHER" id="PTHR19288:SF46">
    <property type="entry name" value="HALOACID DEHALOGENASE-LIKE HYDROLASE DOMAIN-CONTAINING PROTEIN 2"/>
    <property type="match status" value="1"/>
</dbReference>
<organism evidence="3 4">
    <name type="scientific">Halorarum halophilum</name>
    <dbReference type="NCBI Taxonomy" id="2743090"/>
    <lineage>
        <taxon>Archaea</taxon>
        <taxon>Methanobacteriati</taxon>
        <taxon>Methanobacteriota</taxon>
        <taxon>Stenosarchaea group</taxon>
        <taxon>Halobacteria</taxon>
        <taxon>Halobacteriales</taxon>
        <taxon>Haloferacaceae</taxon>
        <taxon>Halorarum</taxon>
    </lineage>
</organism>
<evidence type="ECO:0000313" key="3">
    <source>
        <dbReference type="EMBL" id="QLG27619.1"/>
    </source>
</evidence>
<dbReference type="Pfam" id="PF13242">
    <property type="entry name" value="Hydrolase_like"/>
    <property type="match status" value="1"/>
</dbReference>
<dbReference type="OrthoDB" id="25155at2157"/>
<evidence type="ECO:0000256" key="1">
    <source>
        <dbReference type="SAM" id="MobiDB-lite"/>
    </source>
</evidence>
<keyword evidence="3" id="KW-0378">Hydrolase</keyword>
<dbReference type="Gene3D" id="3.90.550.10">
    <property type="entry name" value="Spore Coat Polysaccharide Biosynthesis Protein SpsA, Chain A"/>
    <property type="match status" value="1"/>
</dbReference>
<dbReference type="SUPFAM" id="SSF56784">
    <property type="entry name" value="HAD-like"/>
    <property type="match status" value="1"/>
</dbReference>
<evidence type="ECO:0000313" key="4">
    <source>
        <dbReference type="Proteomes" id="UP000509750"/>
    </source>
</evidence>
<dbReference type="GeneID" id="56028900"/>